<dbReference type="EMBL" id="CAWVOK010000010">
    <property type="protein sequence ID" value="CAK8162569.1"/>
    <property type="molecule type" value="Genomic_DNA"/>
</dbReference>
<evidence type="ECO:0008006" key="3">
    <source>
        <dbReference type="Google" id="ProtNLM"/>
    </source>
</evidence>
<accession>A0ABM9N7K5</accession>
<name>A0ABM9N7K5_9RICK</name>
<keyword evidence="2" id="KW-1185">Reference proteome</keyword>
<protein>
    <recommendedName>
        <fullName evidence="3">DUF721 domain-containing protein</fullName>
    </recommendedName>
</protein>
<proteinExistence type="predicted"/>
<gene>
    <name evidence="1" type="ORF">CAXC1_190009</name>
</gene>
<organism evidence="1 2">
    <name type="scientific">Candidatus Xenohaliotis californiensis</name>
    <dbReference type="NCBI Taxonomy" id="84677"/>
    <lineage>
        <taxon>Bacteria</taxon>
        <taxon>Pseudomonadati</taxon>
        <taxon>Pseudomonadota</taxon>
        <taxon>Alphaproteobacteria</taxon>
        <taxon>Rickettsiales</taxon>
        <taxon>Anaplasmataceae</taxon>
        <taxon>Candidatus Xenohaliotis</taxon>
    </lineage>
</organism>
<dbReference type="Proteomes" id="UP001314181">
    <property type="component" value="Unassembled WGS sequence"/>
</dbReference>
<dbReference type="RefSeq" id="WP_338363673.1">
    <property type="nucleotide sequence ID" value="NZ_CAWVOK010000010.1"/>
</dbReference>
<reference evidence="1 2" key="1">
    <citation type="submission" date="2024-01" db="EMBL/GenBank/DDBJ databases">
        <authorList>
            <person name="Kunselman E."/>
        </authorList>
    </citation>
    <scope>NUCLEOTIDE SEQUENCE [LARGE SCALE GENOMIC DNA]</scope>
    <source>
        <strain evidence="1">2 abalone samples</strain>
    </source>
</reference>
<comment type="caution">
    <text evidence="1">The sequence shown here is derived from an EMBL/GenBank/DDBJ whole genome shotgun (WGS) entry which is preliminary data.</text>
</comment>
<evidence type="ECO:0000313" key="1">
    <source>
        <dbReference type="EMBL" id="CAK8162569.1"/>
    </source>
</evidence>
<sequence length="104" mass="11782">MKVGNNQFTDIVTKIFNKKKGLWSYEVKSIWPNIVKDIVNDEEAIPIGTKKTDSGFVLKVACMHGVVTCVVDEAKKIIIERINKNIGVIFIDVFCVTNTRYFIS</sequence>
<evidence type="ECO:0000313" key="2">
    <source>
        <dbReference type="Proteomes" id="UP001314181"/>
    </source>
</evidence>